<evidence type="ECO:0000313" key="1">
    <source>
        <dbReference type="EMBL" id="KZM35489.1"/>
    </source>
</evidence>
<dbReference type="Proteomes" id="UP000093412">
    <property type="component" value="Unassembled WGS sequence"/>
</dbReference>
<name>A0A165S353_9CELL</name>
<dbReference type="EMBL" id="LRIE01000069">
    <property type="protein sequence ID" value="KZM35489.1"/>
    <property type="molecule type" value="Genomic_DNA"/>
</dbReference>
<gene>
    <name evidence="2" type="ORF">OERS_40990</name>
    <name evidence="1" type="ORF">OJAG_17510</name>
</gene>
<organism evidence="1 3">
    <name type="scientific">Oerskovia enterophila</name>
    <dbReference type="NCBI Taxonomy" id="43678"/>
    <lineage>
        <taxon>Bacteria</taxon>
        <taxon>Bacillati</taxon>
        <taxon>Actinomycetota</taxon>
        <taxon>Actinomycetes</taxon>
        <taxon>Micrococcales</taxon>
        <taxon>Cellulomonadaceae</taxon>
        <taxon>Oerskovia</taxon>
    </lineage>
</organism>
<comment type="caution">
    <text evidence="1">The sequence shown here is derived from an EMBL/GenBank/DDBJ whole genome shotgun (WGS) entry which is preliminary data.</text>
</comment>
<dbReference type="AlphaFoldDB" id="A0A165S353"/>
<reference evidence="2 4" key="2">
    <citation type="submission" date="2016-06" db="EMBL/GenBank/DDBJ databases">
        <title>Genome sequence of Oerskovia enterophila DSM 43852.</title>
        <authorList>
            <person name="Poehlein A."/>
            <person name="Jag V."/>
            <person name="Bengelsdorf F.R."/>
            <person name="Daniel R."/>
            <person name="Duerre P."/>
        </authorList>
    </citation>
    <scope>NUCLEOTIDE SEQUENCE [LARGE SCALE GENOMIC DNA]</scope>
    <source>
        <strain evidence="2 4">DSM 43852</strain>
    </source>
</reference>
<evidence type="ECO:0000313" key="4">
    <source>
        <dbReference type="Proteomes" id="UP000093412"/>
    </source>
</evidence>
<dbReference type="EMBL" id="MAQA01000109">
    <property type="protein sequence ID" value="OCI29224.1"/>
    <property type="molecule type" value="Genomic_DNA"/>
</dbReference>
<sequence>MRSVRNPSTRSCPSTATGAFKKCRCNRREAVNSLGSFSVQSVNVLTTCFVWFDELIAAIDPSSNSKSSGYTITSTSGT</sequence>
<evidence type="ECO:0000313" key="2">
    <source>
        <dbReference type="EMBL" id="OCI29224.1"/>
    </source>
</evidence>
<reference evidence="1 3" key="1">
    <citation type="submission" date="2016-01" db="EMBL/GenBank/DDBJ databases">
        <title>Genome sequence of Oerskovia enterophila VJag, an agar and cellulose degrading bacterium.</title>
        <authorList>
            <person name="Poehlein A."/>
            <person name="Jag V."/>
            <person name="Bengelsdorf F."/>
            <person name="Duerre P."/>
            <person name="Daniel R."/>
        </authorList>
    </citation>
    <scope>NUCLEOTIDE SEQUENCE [LARGE SCALE GENOMIC DNA]</scope>
    <source>
        <strain evidence="1 3">VJag</strain>
    </source>
</reference>
<proteinExistence type="predicted"/>
<keyword evidence="4" id="KW-1185">Reference proteome</keyword>
<accession>A0A165S353</accession>
<dbReference type="Proteomes" id="UP000076447">
    <property type="component" value="Unassembled WGS sequence"/>
</dbReference>
<evidence type="ECO:0000313" key="3">
    <source>
        <dbReference type="Proteomes" id="UP000076447"/>
    </source>
</evidence>
<protein>
    <submittedName>
        <fullName evidence="1">Uncharacterized protein</fullName>
    </submittedName>
</protein>